<evidence type="ECO:0000313" key="3">
    <source>
        <dbReference type="Proteomes" id="UP000322658"/>
    </source>
</evidence>
<comment type="caution">
    <text evidence="2">The sequence shown here is derived from an EMBL/GenBank/DDBJ whole genome shotgun (WGS) entry which is preliminary data.</text>
</comment>
<keyword evidence="1" id="KW-0732">Signal</keyword>
<evidence type="ECO:0000256" key="1">
    <source>
        <dbReference type="SAM" id="SignalP"/>
    </source>
</evidence>
<proteinExistence type="predicted"/>
<protein>
    <submittedName>
        <fullName evidence="2">Uncharacterized protein</fullName>
    </submittedName>
</protein>
<dbReference type="EMBL" id="VVXJ01000003">
    <property type="protein sequence ID" value="KAA2377652.1"/>
    <property type="molecule type" value="Genomic_DNA"/>
</dbReference>
<dbReference type="RefSeq" id="WP_118406956.1">
    <property type="nucleotide sequence ID" value="NZ_CATVWL010000031.1"/>
</dbReference>
<gene>
    <name evidence="2" type="ORF">F2Y07_01850</name>
</gene>
<feature type="signal peptide" evidence="1">
    <location>
        <begin position="1"/>
        <end position="22"/>
    </location>
</feature>
<sequence>MRFRTTTLLLVLLLTTARTTPARPVSKDTSRAAAFRAGCPKADGANLAVELRGGELRIRFAESEGRNLRYTFRRCMFNELFTFYEVAVEERNTETVLNRATSDNLGPLGIDGYGWAGANHSWREGGTVRTARHVGVSIEADGRCIGGDTSLRAREVTIRVENRIFDPRMPVADSAGRAELQTPLCTERVCYRVRENNIEVAVSHEFHNSVPATIRTYYGMQSMFCDETHTLTPDGAYADWTPQAAVSHFTKGDYPAFRRFVEKNDRAYQSSWLLPEGTGDHARLDDSDAVFIGNSYGKSYHRLLARQPVHEGDRLHWRGVYTWFTSPIADDGELLCYEALAGEQRVLAIDCKRRCDRTVTLPGRSLRRLRTIDRHGDISIRRTGAHTLRIRCEGPASCILRTEVLHRIESENR</sequence>
<name>A0A5B3GWM5_9BACT</name>
<evidence type="ECO:0000313" key="2">
    <source>
        <dbReference type="EMBL" id="KAA2377652.1"/>
    </source>
</evidence>
<organism evidence="2 3">
    <name type="scientific">Alistipes shahii</name>
    <dbReference type="NCBI Taxonomy" id="328814"/>
    <lineage>
        <taxon>Bacteria</taxon>
        <taxon>Pseudomonadati</taxon>
        <taxon>Bacteroidota</taxon>
        <taxon>Bacteroidia</taxon>
        <taxon>Bacteroidales</taxon>
        <taxon>Rikenellaceae</taxon>
        <taxon>Alistipes</taxon>
    </lineage>
</organism>
<feature type="chain" id="PRO_5022906361" evidence="1">
    <location>
        <begin position="23"/>
        <end position="413"/>
    </location>
</feature>
<reference evidence="2 3" key="1">
    <citation type="journal article" date="2019" name="Nat. Med.">
        <title>A library of human gut bacterial isolates paired with longitudinal multiomics data enables mechanistic microbiome research.</title>
        <authorList>
            <person name="Poyet M."/>
            <person name="Groussin M."/>
            <person name="Gibbons S.M."/>
            <person name="Avila-Pacheco J."/>
            <person name="Jiang X."/>
            <person name="Kearney S.M."/>
            <person name="Perrotta A.R."/>
            <person name="Berdy B."/>
            <person name="Zhao S."/>
            <person name="Lieberman T.D."/>
            <person name="Swanson P.K."/>
            <person name="Smith M."/>
            <person name="Roesemann S."/>
            <person name="Alexander J.E."/>
            <person name="Rich S.A."/>
            <person name="Livny J."/>
            <person name="Vlamakis H."/>
            <person name="Clish C."/>
            <person name="Bullock K."/>
            <person name="Deik A."/>
            <person name="Scott J."/>
            <person name="Pierce K.A."/>
            <person name="Xavier R.J."/>
            <person name="Alm E.J."/>
        </authorList>
    </citation>
    <scope>NUCLEOTIDE SEQUENCE [LARGE SCALE GENOMIC DNA]</scope>
    <source>
        <strain evidence="2 3">BIOML-A1</strain>
    </source>
</reference>
<dbReference type="Proteomes" id="UP000322658">
    <property type="component" value="Unassembled WGS sequence"/>
</dbReference>
<accession>A0A5B3GWM5</accession>
<dbReference type="AlphaFoldDB" id="A0A5B3GWM5"/>